<evidence type="ECO:0000256" key="8">
    <source>
        <dbReference type="ARBA" id="ARBA00022967"/>
    </source>
</evidence>
<dbReference type="GO" id="GO:0005739">
    <property type="term" value="C:mitochondrion"/>
    <property type="evidence" value="ECO:0007669"/>
    <property type="project" value="GOC"/>
</dbReference>
<evidence type="ECO:0000256" key="13">
    <source>
        <dbReference type="ARBA" id="ARBA00037290"/>
    </source>
</evidence>
<evidence type="ECO:0000256" key="9">
    <source>
        <dbReference type="ARBA" id="ARBA00023065"/>
    </source>
</evidence>
<comment type="caution">
    <text evidence="18">The sequence shown here is derived from an EMBL/GenBank/DDBJ whole genome shotgun (WGS) entry which is preliminary data.</text>
</comment>
<keyword evidence="8" id="KW-1278">Translocase</keyword>
<dbReference type="OrthoDB" id="14523at2759"/>
<keyword evidence="11" id="KW-0139">CF(1)</keyword>
<comment type="subcellular location">
    <subcellularLocation>
        <location evidence="1">Membrane</location>
    </subcellularLocation>
</comment>
<keyword evidence="7" id="KW-0067">ATP-binding</keyword>
<evidence type="ECO:0000313" key="18">
    <source>
        <dbReference type="EMBL" id="GFP94151.1"/>
    </source>
</evidence>
<evidence type="ECO:0000313" key="19">
    <source>
        <dbReference type="Proteomes" id="UP000653305"/>
    </source>
</evidence>
<evidence type="ECO:0000256" key="4">
    <source>
        <dbReference type="ARBA" id="ARBA00022448"/>
    </source>
</evidence>
<keyword evidence="10" id="KW-0472">Membrane</keyword>
<reference evidence="18" key="1">
    <citation type="submission" date="2020-07" db="EMBL/GenBank/DDBJ databases">
        <title>Ethylene signaling mediates host invasion by parasitic plants.</title>
        <authorList>
            <person name="Yoshida S."/>
        </authorList>
    </citation>
    <scope>NUCLEOTIDE SEQUENCE</scope>
    <source>
        <strain evidence="18">Okayama</strain>
    </source>
</reference>
<evidence type="ECO:0000256" key="15">
    <source>
        <dbReference type="ARBA" id="ARBA00042742"/>
    </source>
</evidence>
<name>A0A830CIB6_9LAMI</name>
<evidence type="ECO:0000256" key="3">
    <source>
        <dbReference type="ARBA" id="ARBA00012473"/>
    </source>
</evidence>
<dbReference type="Gene3D" id="3.40.50.12240">
    <property type="match status" value="1"/>
</dbReference>
<dbReference type="PANTHER" id="PTHR15184:SF71">
    <property type="entry name" value="ATP SYNTHASE SUBUNIT BETA, MITOCHONDRIAL"/>
    <property type="match status" value="1"/>
</dbReference>
<dbReference type="GO" id="GO:0009535">
    <property type="term" value="C:chloroplast thylakoid membrane"/>
    <property type="evidence" value="ECO:0007669"/>
    <property type="project" value="TreeGrafter"/>
</dbReference>
<evidence type="ECO:0000256" key="16">
    <source>
        <dbReference type="ARBA" id="ARBA00048383"/>
    </source>
</evidence>
<dbReference type="InterPro" id="IPR000194">
    <property type="entry name" value="ATPase_F1/V1/A1_a/bsu_nucl-bd"/>
</dbReference>
<keyword evidence="19" id="KW-1185">Reference proteome</keyword>
<evidence type="ECO:0000256" key="7">
    <source>
        <dbReference type="ARBA" id="ARBA00022840"/>
    </source>
</evidence>
<feature type="non-terminal residue" evidence="18">
    <location>
        <position position="1"/>
    </location>
</feature>
<dbReference type="InterPro" id="IPR027417">
    <property type="entry name" value="P-loop_NTPase"/>
</dbReference>
<evidence type="ECO:0000256" key="1">
    <source>
        <dbReference type="ARBA" id="ARBA00004370"/>
    </source>
</evidence>
<dbReference type="EMBL" id="BMAC01000337">
    <property type="protein sequence ID" value="GFP94151.1"/>
    <property type="molecule type" value="Genomic_DNA"/>
</dbReference>
<keyword evidence="6" id="KW-0375">Hydrogen ion transport</keyword>
<evidence type="ECO:0000256" key="2">
    <source>
        <dbReference type="ARBA" id="ARBA00008936"/>
    </source>
</evidence>
<comment type="function">
    <text evidence="13">Produces ATP from ADP in the presence of a proton gradient across the membrane. The catalytic sites are hosted primarily by the beta subunits.</text>
</comment>
<evidence type="ECO:0000259" key="17">
    <source>
        <dbReference type="Pfam" id="PF00006"/>
    </source>
</evidence>
<evidence type="ECO:0000256" key="5">
    <source>
        <dbReference type="ARBA" id="ARBA00022741"/>
    </source>
</evidence>
<evidence type="ECO:0000256" key="14">
    <source>
        <dbReference type="ARBA" id="ARBA00042624"/>
    </source>
</evidence>
<comment type="catalytic activity">
    <reaction evidence="16">
        <text>ATP + H2O + 4 H(+)(in) = ADP + phosphate + 5 H(+)(out)</text>
        <dbReference type="Rhea" id="RHEA:57720"/>
        <dbReference type="ChEBI" id="CHEBI:15377"/>
        <dbReference type="ChEBI" id="CHEBI:15378"/>
        <dbReference type="ChEBI" id="CHEBI:30616"/>
        <dbReference type="ChEBI" id="CHEBI:43474"/>
        <dbReference type="ChEBI" id="CHEBI:456216"/>
        <dbReference type="EC" id="7.1.2.2"/>
    </reaction>
</comment>
<comment type="similarity">
    <text evidence="2">Belongs to the ATPase alpha/beta chains family.</text>
</comment>
<organism evidence="18 19">
    <name type="scientific">Phtheirospermum japonicum</name>
    <dbReference type="NCBI Taxonomy" id="374723"/>
    <lineage>
        <taxon>Eukaryota</taxon>
        <taxon>Viridiplantae</taxon>
        <taxon>Streptophyta</taxon>
        <taxon>Embryophyta</taxon>
        <taxon>Tracheophyta</taxon>
        <taxon>Spermatophyta</taxon>
        <taxon>Magnoliopsida</taxon>
        <taxon>eudicotyledons</taxon>
        <taxon>Gunneridae</taxon>
        <taxon>Pentapetalae</taxon>
        <taxon>asterids</taxon>
        <taxon>lamiids</taxon>
        <taxon>Lamiales</taxon>
        <taxon>Orobanchaceae</taxon>
        <taxon>Orobanchaceae incertae sedis</taxon>
        <taxon>Phtheirospermum</taxon>
    </lineage>
</organism>
<evidence type="ECO:0000256" key="11">
    <source>
        <dbReference type="ARBA" id="ARBA00023196"/>
    </source>
</evidence>
<gene>
    <name evidence="18" type="ORF">PHJA_001559600</name>
</gene>
<dbReference type="GO" id="GO:0046933">
    <property type="term" value="F:proton-transporting ATP synthase activity, rotational mechanism"/>
    <property type="evidence" value="ECO:0007669"/>
    <property type="project" value="TreeGrafter"/>
</dbReference>
<evidence type="ECO:0000256" key="6">
    <source>
        <dbReference type="ARBA" id="ARBA00022781"/>
    </source>
</evidence>
<feature type="domain" description="ATPase F1/V1/A1 complex alpha/beta subunit nucleotide-binding" evidence="17">
    <location>
        <begin position="37"/>
        <end position="75"/>
    </location>
</feature>
<protein>
    <recommendedName>
        <fullName evidence="3">H(+)-transporting two-sector ATPase</fullName>
        <ecNumber evidence="3">7.1.2.2</ecNumber>
    </recommendedName>
    <alternativeName>
        <fullName evidence="15">ATP synthase F1 sector subunit beta</fullName>
    </alternativeName>
    <alternativeName>
        <fullName evidence="14">F-ATPase subunit beta</fullName>
    </alternativeName>
</protein>
<dbReference type="GO" id="GO:0045259">
    <property type="term" value="C:proton-transporting ATP synthase complex"/>
    <property type="evidence" value="ECO:0007669"/>
    <property type="project" value="UniProtKB-KW"/>
</dbReference>
<dbReference type="PANTHER" id="PTHR15184">
    <property type="entry name" value="ATP SYNTHASE"/>
    <property type="match status" value="1"/>
</dbReference>
<dbReference type="Proteomes" id="UP000653305">
    <property type="component" value="Unassembled WGS sequence"/>
</dbReference>
<dbReference type="SUPFAM" id="SSF52540">
    <property type="entry name" value="P-loop containing nucleoside triphosphate hydrolases"/>
    <property type="match status" value="1"/>
</dbReference>
<keyword evidence="5" id="KW-0547">Nucleotide-binding</keyword>
<evidence type="ECO:0000256" key="10">
    <source>
        <dbReference type="ARBA" id="ARBA00023136"/>
    </source>
</evidence>
<dbReference type="AlphaFoldDB" id="A0A830CIB6"/>
<dbReference type="GO" id="GO:0042776">
    <property type="term" value="P:proton motive force-driven mitochondrial ATP synthesis"/>
    <property type="evidence" value="ECO:0007669"/>
    <property type="project" value="TreeGrafter"/>
</dbReference>
<accession>A0A830CIB6</accession>
<evidence type="ECO:0000256" key="12">
    <source>
        <dbReference type="ARBA" id="ARBA00023310"/>
    </source>
</evidence>
<dbReference type="Pfam" id="PF00006">
    <property type="entry name" value="ATP-synt_ab"/>
    <property type="match status" value="1"/>
</dbReference>
<proteinExistence type="inferred from homology"/>
<dbReference type="InterPro" id="IPR050053">
    <property type="entry name" value="ATPase_alpha/beta_chains"/>
</dbReference>
<keyword evidence="9" id="KW-0406">Ion transport</keyword>
<dbReference type="EC" id="7.1.2.2" evidence="3"/>
<dbReference type="GO" id="GO:0005524">
    <property type="term" value="F:ATP binding"/>
    <property type="evidence" value="ECO:0007669"/>
    <property type="project" value="UniProtKB-KW"/>
</dbReference>
<keyword evidence="12" id="KW-0066">ATP synthesis</keyword>
<sequence>PVDNLEPVDTRTTFPIHQSAPAFIQLDIKLSIFETKIKVVDLLAPYHCGGKIGLFGGARVGKTVLIMELINNIAKPLLLSSFDLIFIHIYWNSEIAGGGR</sequence>
<keyword evidence="4" id="KW-0813">Transport</keyword>